<keyword evidence="2" id="KW-0812">Transmembrane</keyword>
<evidence type="ECO:0000256" key="1">
    <source>
        <dbReference type="SAM" id="MobiDB-lite"/>
    </source>
</evidence>
<gene>
    <name evidence="3" type="ORF">PIB30_064272</name>
</gene>
<evidence type="ECO:0000313" key="4">
    <source>
        <dbReference type="Proteomes" id="UP001341840"/>
    </source>
</evidence>
<comment type="caution">
    <text evidence="3">The sequence shown here is derived from an EMBL/GenBank/DDBJ whole genome shotgun (WGS) entry which is preliminary data.</text>
</comment>
<dbReference type="EMBL" id="JASCZI010000624">
    <property type="protein sequence ID" value="MED6112732.1"/>
    <property type="molecule type" value="Genomic_DNA"/>
</dbReference>
<evidence type="ECO:0000256" key="2">
    <source>
        <dbReference type="SAM" id="Phobius"/>
    </source>
</evidence>
<feature type="non-terminal residue" evidence="3">
    <location>
        <position position="90"/>
    </location>
</feature>
<keyword evidence="4" id="KW-1185">Reference proteome</keyword>
<reference evidence="3 4" key="1">
    <citation type="journal article" date="2023" name="Plants (Basel)">
        <title>Bridging the Gap: Combining Genomics and Transcriptomics Approaches to Understand Stylosanthes scabra, an Orphan Legume from the Brazilian Caatinga.</title>
        <authorList>
            <person name="Ferreira-Neto J.R.C."/>
            <person name="da Silva M.D."/>
            <person name="Binneck E."/>
            <person name="de Melo N.F."/>
            <person name="da Silva R.H."/>
            <person name="de Melo A.L.T.M."/>
            <person name="Pandolfi V."/>
            <person name="Bustamante F.O."/>
            <person name="Brasileiro-Vidal A.C."/>
            <person name="Benko-Iseppon A.M."/>
        </authorList>
    </citation>
    <scope>NUCLEOTIDE SEQUENCE [LARGE SCALE GENOMIC DNA]</scope>
    <source>
        <tissue evidence="3">Leaves</tissue>
    </source>
</reference>
<evidence type="ECO:0000313" key="3">
    <source>
        <dbReference type="EMBL" id="MED6112732.1"/>
    </source>
</evidence>
<keyword evidence="2" id="KW-1133">Transmembrane helix</keyword>
<sequence>MTKTPEAAMVSSKNGDGRSFGGWRRHDSDSSTAQRRRNLAQRRWNLAQRLSHSLILSLFLLVFSGYDGDDTSFGWHRHDLSSLSSLRVGV</sequence>
<name>A0ABU6QLI4_9FABA</name>
<accession>A0ABU6QLI4</accession>
<proteinExistence type="predicted"/>
<keyword evidence="2" id="KW-0472">Membrane</keyword>
<protein>
    <submittedName>
        <fullName evidence="3">Uncharacterized protein</fullName>
    </submittedName>
</protein>
<organism evidence="3 4">
    <name type="scientific">Stylosanthes scabra</name>
    <dbReference type="NCBI Taxonomy" id="79078"/>
    <lineage>
        <taxon>Eukaryota</taxon>
        <taxon>Viridiplantae</taxon>
        <taxon>Streptophyta</taxon>
        <taxon>Embryophyta</taxon>
        <taxon>Tracheophyta</taxon>
        <taxon>Spermatophyta</taxon>
        <taxon>Magnoliopsida</taxon>
        <taxon>eudicotyledons</taxon>
        <taxon>Gunneridae</taxon>
        <taxon>Pentapetalae</taxon>
        <taxon>rosids</taxon>
        <taxon>fabids</taxon>
        <taxon>Fabales</taxon>
        <taxon>Fabaceae</taxon>
        <taxon>Papilionoideae</taxon>
        <taxon>50 kb inversion clade</taxon>
        <taxon>dalbergioids sensu lato</taxon>
        <taxon>Dalbergieae</taxon>
        <taxon>Pterocarpus clade</taxon>
        <taxon>Stylosanthes</taxon>
    </lineage>
</organism>
<dbReference type="Proteomes" id="UP001341840">
    <property type="component" value="Unassembled WGS sequence"/>
</dbReference>
<feature type="transmembrane region" description="Helical" evidence="2">
    <location>
        <begin position="46"/>
        <end position="66"/>
    </location>
</feature>
<feature type="region of interest" description="Disordered" evidence="1">
    <location>
        <begin position="1"/>
        <end position="37"/>
    </location>
</feature>